<dbReference type="PANTHER" id="PTHR35149">
    <property type="entry name" value="SLL5132 PROTEIN"/>
    <property type="match status" value="1"/>
</dbReference>
<dbReference type="Proteomes" id="UP000238642">
    <property type="component" value="Unassembled WGS sequence"/>
</dbReference>
<accession>A0A2S9JS04</accession>
<comment type="caution">
    <text evidence="3">The sequence shown here is derived from an EMBL/GenBank/DDBJ whole genome shotgun (WGS) entry which is preliminary data.</text>
</comment>
<dbReference type="InterPro" id="IPR004919">
    <property type="entry name" value="GmrSD_N"/>
</dbReference>
<dbReference type="Pfam" id="PF07510">
    <property type="entry name" value="GmrSD_C"/>
    <property type="match status" value="1"/>
</dbReference>
<dbReference type="Pfam" id="PF03235">
    <property type="entry name" value="GmrSD_N"/>
    <property type="match status" value="1"/>
</dbReference>
<protein>
    <recommendedName>
        <fullName evidence="5">DUF262 domain-containing protein</fullName>
    </recommendedName>
</protein>
<dbReference type="RefSeq" id="WP_105722441.1">
    <property type="nucleotide sequence ID" value="NZ_PVBS01000001.1"/>
</dbReference>
<dbReference type="AlphaFoldDB" id="A0A2S9JS04"/>
<evidence type="ECO:0000313" key="4">
    <source>
        <dbReference type="Proteomes" id="UP000238642"/>
    </source>
</evidence>
<evidence type="ECO:0008006" key="5">
    <source>
        <dbReference type="Google" id="ProtNLM"/>
    </source>
</evidence>
<gene>
    <name evidence="3" type="ORF">C5749_01700</name>
</gene>
<proteinExistence type="predicted"/>
<name>A0A2S9JS04_9SPHI</name>
<feature type="domain" description="GmrSD restriction endonucleases C-terminal" evidence="2">
    <location>
        <begin position="436"/>
        <end position="566"/>
    </location>
</feature>
<evidence type="ECO:0000313" key="3">
    <source>
        <dbReference type="EMBL" id="PRD56030.1"/>
    </source>
</evidence>
<feature type="domain" description="GmrSD restriction endonucleases N-terminal" evidence="1">
    <location>
        <begin position="18"/>
        <end position="250"/>
    </location>
</feature>
<sequence>MSLSQSKVTDNTHEMSFHELFSQTTQIKIPLFQREYVWTEKQFNRMVEEIDVIINGEDTNRFLGAIIAVRRHANPAEPQPYEIVDGQQRLSTLYLFVLAAAYIAARNKHDDYARGIINTNLIIDWWQSGTNTKLVPSFADRNQFIQAYQQLINTGNLSDWLGTKVKLPEKSGNEKGRYISQFNRIKSFLQKRYNENGIGHLQDIITTAQTKLTFVFILLKDPATATTVFEGLNDPGIPIGIGDLVRNEVFSKISDNADYAHTIHRDVWIPFREKLGEHFDKYFFPYAIIREPNINNADLFRGLRKIWGNTSNPENIIDTLEEYSTPYLAIATGKYPNIYTKAIKAILDLLVKSKSPTSIFPFVMKLLKEYEAGTVSEQDTIECLEVLEAFLVRRAITGIEPTGLLAVFRSAWHNMNGKPSKDALKEVILKRNTIDWPDDNRFITAIKTRNLYSSHICTYALLEYDKSIGSDIPENDCWIEHVMPQQRRKWETVISAEDHQNLLNTWGNLIPLTSKMNCDLSDSEFTIKKTEFESHSLFSSARRLGSTYAEWNKVTILERSNVIADWAIKRWPK</sequence>
<organism evidence="3 4">
    <name type="scientific">Sphingobacterium gobiense</name>
    <dbReference type="NCBI Taxonomy" id="1382456"/>
    <lineage>
        <taxon>Bacteria</taxon>
        <taxon>Pseudomonadati</taxon>
        <taxon>Bacteroidota</taxon>
        <taxon>Sphingobacteriia</taxon>
        <taxon>Sphingobacteriales</taxon>
        <taxon>Sphingobacteriaceae</taxon>
        <taxon>Sphingobacterium</taxon>
    </lineage>
</organism>
<dbReference type="OrthoDB" id="9798761at2"/>
<evidence type="ECO:0000259" key="1">
    <source>
        <dbReference type="Pfam" id="PF03235"/>
    </source>
</evidence>
<reference evidence="3 4" key="1">
    <citation type="submission" date="2018-02" db="EMBL/GenBank/DDBJ databases">
        <title>The draft genome of Sphingobacterium gobiense H7.</title>
        <authorList>
            <person name="Li L."/>
            <person name="Liu L."/>
            <person name="Zhang X."/>
            <person name="Wang T."/>
            <person name="Liang L."/>
        </authorList>
    </citation>
    <scope>NUCLEOTIDE SEQUENCE [LARGE SCALE GENOMIC DNA]</scope>
    <source>
        <strain evidence="3 4">ACCC 05757</strain>
    </source>
</reference>
<dbReference type="InterPro" id="IPR011089">
    <property type="entry name" value="GmrSD_C"/>
</dbReference>
<keyword evidence="4" id="KW-1185">Reference proteome</keyword>
<evidence type="ECO:0000259" key="2">
    <source>
        <dbReference type="Pfam" id="PF07510"/>
    </source>
</evidence>
<dbReference type="PANTHER" id="PTHR35149:SF1">
    <property type="entry name" value="DUF5655 DOMAIN-CONTAINING PROTEIN"/>
    <property type="match status" value="1"/>
</dbReference>
<dbReference type="EMBL" id="PVBS01000001">
    <property type="protein sequence ID" value="PRD56030.1"/>
    <property type="molecule type" value="Genomic_DNA"/>
</dbReference>